<feature type="chain" id="PRO_5037230347" evidence="1">
    <location>
        <begin position="33"/>
        <end position="181"/>
    </location>
</feature>
<dbReference type="Proteomes" id="UP000627369">
    <property type="component" value="Unassembled WGS sequence"/>
</dbReference>
<evidence type="ECO:0000313" key="2">
    <source>
        <dbReference type="EMBL" id="GHH67022.1"/>
    </source>
</evidence>
<feature type="signal peptide" evidence="1">
    <location>
        <begin position="1"/>
        <end position="32"/>
    </location>
</feature>
<accession>A0A919KP62</accession>
<evidence type="ECO:0000256" key="1">
    <source>
        <dbReference type="SAM" id="SignalP"/>
    </source>
</evidence>
<dbReference type="AlphaFoldDB" id="A0A919KP62"/>
<dbReference type="SUPFAM" id="SSF56973">
    <property type="entry name" value="Aerolisin/ETX pore-forming domain"/>
    <property type="match status" value="1"/>
</dbReference>
<name>A0A919KP62_9MICO</name>
<keyword evidence="1" id="KW-0732">Signal</keyword>
<dbReference type="EMBL" id="BNAS01000001">
    <property type="protein sequence ID" value="GHH67022.1"/>
    <property type="molecule type" value="Genomic_DNA"/>
</dbReference>
<evidence type="ECO:0000313" key="3">
    <source>
        <dbReference type="Proteomes" id="UP000627369"/>
    </source>
</evidence>
<keyword evidence="3" id="KW-1185">Reference proteome</keyword>
<organism evidence="2 3">
    <name type="scientific">Promicromonospora soli</name>
    <dbReference type="NCBI Taxonomy" id="2035533"/>
    <lineage>
        <taxon>Bacteria</taxon>
        <taxon>Bacillati</taxon>
        <taxon>Actinomycetota</taxon>
        <taxon>Actinomycetes</taxon>
        <taxon>Micrococcales</taxon>
        <taxon>Promicromonosporaceae</taxon>
        <taxon>Promicromonospora</taxon>
    </lineage>
</organism>
<gene>
    <name evidence="2" type="ORF">GCM10017772_07980</name>
</gene>
<reference evidence="2" key="2">
    <citation type="submission" date="2020-09" db="EMBL/GenBank/DDBJ databases">
        <authorList>
            <person name="Sun Q."/>
            <person name="Zhou Y."/>
        </authorList>
    </citation>
    <scope>NUCLEOTIDE SEQUENCE</scope>
    <source>
        <strain evidence="2">CGMCC 4.7398</strain>
    </source>
</reference>
<dbReference type="PROSITE" id="PS51257">
    <property type="entry name" value="PROKAR_LIPOPROTEIN"/>
    <property type="match status" value="1"/>
</dbReference>
<protein>
    <submittedName>
        <fullName evidence="2">Uncharacterized protein</fullName>
    </submittedName>
</protein>
<proteinExistence type="predicted"/>
<reference evidence="2" key="1">
    <citation type="journal article" date="2014" name="Int. J. Syst. Evol. Microbiol.">
        <title>Complete genome sequence of Corynebacterium casei LMG S-19264T (=DSM 44701T), isolated from a smear-ripened cheese.</title>
        <authorList>
            <consortium name="US DOE Joint Genome Institute (JGI-PGF)"/>
            <person name="Walter F."/>
            <person name="Albersmeier A."/>
            <person name="Kalinowski J."/>
            <person name="Ruckert C."/>
        </authorList>
    </citation>
    <scope>NUCLEOTIDE SEQUENCE</scope>
    <source>
        <strain evidence="2">CGMCC 4.7398</strain>
    </source>
</reference>
<comment type="caution">
    <text evidence="2">The sequence shown here is derived from an EMBL/GenBank/DDBJ whole genome shotgun (WGS) entry which is preliminary data.</text>
</comment>
<sequence length="181" mass="19250">MRKLALHRIIAVMAAFALSCTAAIAVAPAASAQTCRTHGGGGTLRTCSEVTSRQGSTFKVAYRDAIINDTSRTISGTCRATESKTTKHTVSGSLSTAIKAGIFAEMDLTAGYALETSLTTGYETSGTFNVPPRSRIYCDRGTWVEKMSGYSVTTNLGPGGGRVRANWTSTAPERNAWKFHE</sequence>